<feature type="compositionally biased region" description="Polar residues" evidence="1">
    <location>
        <begin position="126"/>
        <end position="144"/>
    </location>
</feature>
<feature type="chain" id="PRO_5046743515" description="Outer membrane protein beta-barrel domain-containing protein" evidence="2">
    <location>
        <begin position="21"/>
        <end position="356"/>
    </location>
</feature>
<sequence length="356" mass="38246">MKKFILIFISVFALSFNTKAQDGFENILLAPSSDSNKLMQAYFAPAMEGFIYSMNNSWYHTAKVHKKFGFDLSIGLSASMVPSEKEMFSISALGLSSALSTNATEGSTFAGPDTPTTFTVSKTVTINDPTSPANGQSRTVTANFETPGGVTGDLPLNAVPAPVAQFNLGLPFKMEAMVRFFPETDLGDDGGSAKMLGLGLKKEITSWFGPLDKLPLHVSLLAAYTSMDVNYAFADVNSGNFQMANAAAVFELRSYTAQAIASLNFPFINVYGGLGYSSGTSKFKMTGSYEGQFTYSEGGLTYTYEESLTPPNMEFDASGFSTTVGARISLGFFKIFGSYTLQEYNTISAGIAISIR</sequence>
<feature type="signal peptide" evidence="2">
    <location>
        <begin position="1"/>
        <end position="20"/>
    </location>
</feature>
<feature type="region of interest" description="Disordered" evidence="1">
    <location>
        <begin position="126"/>
        <end position="146"/>
    </location>
</feature>
<dbReference type="Proteomes" id="UP001151478">
    <property type="component" value="Unassembled WGS sequence"/>
</dbReference>
<name>A0ABT5SC20_9FLAO</name>
<evidence type="ECO:0000256" key="2">
    <source>
        <dbReference type="SAM" id="SignalP"/>
    </source>
</evidence>
<evidence type="ECO:0000313" key="4">
    <source>
        <dbReference type="Proteomes" id="UP001151478"/>
    </source>
</evidence>
<keyword evidence="4" id="KW-1185">Reference proteome</keyword>
<protein>
    <recommendedName>
        <fullName evidence="5">Outer membrane protein beta-barrel domain-containing protein</fullName>
    </recommendedName>
</protein>
<dbReference type="InterPro" id="IPR046495">
    <property type="entry name" value="DUF6588"/>
</dbReference>
<keyword evidence="2" id="KW-0732">Signal</keyword>
<organism evidence="3 4">
    <name type="scientific">Polaribacter ponticola</name>
    <dbReference type="NCBI Taxonomy" id="2978475"/>
    <lineage>
        <taxon>Bacteria</taxon>
        <taxon>Pseudomonadati</taxon>
        <taxon>Bacteroidota</taxon>
        <taxon>Flavobacteriia</taxon>
        <taxon>Flavobacteriales</taxon>
        <taxon>Flavobacteriaceae</taxon>
    </lineage>
</organism>
<accession>A0ABT5SC20</accession>
<evidence type="ECO:0000256" key="1">
    <source>
        <dbReference type="SAM" id="MobiDB-lite"/>
    </source>
</evidence>
<proteinExistence type="predicted"/>
<evidence type="ECO:0000313" key="3">
    <source>
        <dbReference type="EMBL" id="MDD7914822.1"/>
    </source>
</evidence>
<gene>
    <name evidence="3" type="ORF">N5A56_010525</name>
</gene>
<reference evidence="3" key="1">
    <citation type="submission" date="2023-02" db="EMBL/GenBank/DDBJ databases">
        <title>Polaribacter ponticola sp. nov., isolated from seawater.</title>
        <authorList>
            <person name="Baek J.H."/>
            <person name="Kim J.M."/>
            <person name="Choi D.G."/>
            <person name="Jeon C.O."/>
        </authorList>
    </citation>
    <scope>NUCLEOTIDE SEQUENCE</scope>
    <source>
        <strain evidence="3">MSW5</strain>
    </source>
</reference>
<dbReference type="EMBL" id="JAOSLC020000003">
    <property type="protein sequence ID" value="MDD7914822.1"/>
    <property type="molecule type" value="Genomic_DNA"/>
</dbReference>
<evidence type="ECO:0008006" key="5">
    <source>
        <dbReference type="Google" id="ProtNLM"/>
    </source>
</evidence>
<dbReference type="RefSeq" id="WP_265725418.1">
    <property type="nucleotide sequence ID" value="NZ_JAOSLC020000003.1"/>
</dbReference>
<comment type="caution">
    <text evidence="3">The sequence shown here is derived from an EMBL/GenBank/DDBJ whole genome shotgun (WGS) entry which is preliminary data.</text>
</comment>
<dbReference type="Pfam" id="PF20230">
    <property type="entry name" value="DUF6588"/>
    <property type="match status" value="1"/>
</dbReference>